<gene>
    <name evidence="2" type="ORF">GS399_18065</name>
</gene>
<protein>
    <recommendedName>
        <fullName evidence="4">Asl1-like glycosyl hydrolase catalytic domain-containing protein</fullName>
    </recommendedName>
</protein>
<keyword evidence="1" id="KW-0732">Signal</keyword>
<dbReference type="PROSITE" id="PS51257">
    <property type="entry name" value="PROKAR_LIPOPROTEIN"/>
    <property type="match status" value="1"/>
</dbReference>
<comment type="caution">
    <text evidence="2">The sequence shown here is derived from an EMBL/GenBank/DDBJ whole genome shotgun (WGS) entry which is preliminary data.</text>
</comment>
<feature type="signal peptide" evidence="1">
    <location>
        <begin position="1"/>
        <end position="24"/>
    </location>
</feature>
<feature type="chain" id="PRO_5029566654" description="Asl1-like glycosyl hydrolase catalytic domain-containing protein" evidence="1">
    <location>
        <begin position="25"/>
        <end position="249"/>
    </location>
</feature>
<dbReference type="Gene3D" id="3.20.20.80">
    <property type="entry name" value="Glycosidases"/>
    <property type="match status" value="1"/>
</dbReference>
<reference evidence="2 3" key="1">
    <citation type="submission" date="2019-11" db="EMBL/GenBank/DDBJ databases">
        <title>Pedobacter sp. HMF7647 Genome sequencing and assembly.</title>
        <authorList>
            <person name="Kang H."/>
            <person name="Kim H."/>
            <person name="Joh K."/>
        </authorList>
    </citation>
    <scope>NUCLEOTIDE SEQUENCE [LARGE SCALE GENOMIC DNA]</scope>
    <source>
        <strain evidence="2 3">HMF7647</strain>
    </source>
</reference>
<proteinExistence type="predicted"/>
<dbReference type="SUPFAM" id="SSF51445">
    <property type="entry name" value="(Trans)glycosidases"/>
    <property type="match status" value="1"/>
</dbReference>
<name>A0A7K1YE51_9SPHI</name>
<dbReference type="AlphaFoldDB" id="A0A7K1YE51"/>
<evidence type="ECO:0000256" key="1">
    <source>
        <dbReference type="SAM" id="SignalP"/>
    </source>
</evidence>
<dbReference type="Proteomes" id="UP000466586">
    <property type="component" value="Unassembled WGS sequence"/>
</dbReference>
<evidence type="ECO:0008006" key="4">
    <source>
        <dbReference type="Google" id="ProtNLM"/>
    </source>
</evidence>
<dbReference type="EMBL" id="WVHT01000011">
    <property type="protein sequence ID" value="MXV52883.1"/>
    <property type="molecule type" value="Genomic_DNA"/>
</dbReference>
<evidence type="ECO:0000313" key="3">
    <source>
        <dbReference type="Proteomes" id="UP000466586"/>
    </source>
</evidence>
<sequence>MMMFNRYKLLLIMFIATGSLSSCKKDSDFGVVDENVNGSFSKNSLATVNTAAVNQNLIFGINGHPLDLSPSYRGIGPYTQINLVTSMGMNWYRFDIVAQSSGIVTVPYLFRPIHDAAVASGVNILPVVYPRTLNLNSTEAVAYQAGKLLATNFAKQNGQYFTHYELGNELGIKLVLPGKTGQSQSHFDPAKIKAVAAYLKGMDEGIKATDPGAKTMVDASWLRYGYLKYLETYGVKFDIIAYHWYNNCR</sequence>
<accession>A0A7K1YE51</accession>
<keyword evidence="3" id="KW-1185">Reference proteome</keyword>
<evidence type="ECO:0000313" key="2">
    <source>
        <dbReference type="EMBL" id="MXV52883.1"/>
    </source>
</evidence>
<organism evidence="2 3">
    <name type="scientific">Hufsiella arboris</name>
    <dbReference type="NCBI Taxonomy" id="2695275"/>
    <lineage>
        <taxon>Bacteria</taxon>
        <taxon>Pseudomonadati</taxon>
        <taxon>Bacteroidota</taxon>
        <taxon>Sphingobacteriia</taxon>
        <taxon>Sphingobacteriales</taxon>
        <taxon>Sphingobacteriaceae</taxon>
        <taxon>Hufsiella</taxon>
    </lineage>
</organism>
<dbReference type="InterPro" id="IPR017853">
    <property type="entry name" value="GH"/>
</dbReference>